<accession>A0ABT0B1C9</accession>
<feature type="domain" description="Cell wall hydrolase SleB" evidence="2">
    <location>
        <begin position="162"/>
        <end position="271"/>
    </location>
</feature>
<reference evidence="3" key="1">
    <citation type="submission" date="2022-03" db="EMBL/GenBank/DDBJ databases">
        <title>Identification of a novel bacterium isolated from mangrove sediments.</title>
        <authorList>
            <person name="Pan X."/>
        </authorList>
    </citation>
    <scope>NUCLEOTIDE SEQUENCE</scope>
    <source>
        <strain evidence="3">B2580</strain>
    </source>
</reference>
<keyword evidence="3" id="KW-0378">Hydrolase</keyword>
<keyword evidence="4" id="KW-1185">Reference proteome</keyword>
<dbReference type="Gene3D" id="1.10.10.2520">
    <property type="entry name" value="Cell wall hydrolase SleB, domain 1"/>
    <property type="match status" value="1"/>
</dbReference>
<sequence length="383" mass="41230">MPATAPFPDPLRAEWEEARPRDFAARFARRTQGAGRKPVKMPRRWTLGVTALAAIALPAFAAPGEWNRFQIADAVKQDAAVAPMPFEQAGSSFPGSAFYYLEAAQPVQQVGEGIHSDADDPAAGPTLGNGPVARPLYADNPGVDRTRALQCMTAAIYYEAASESDAGQRAVAQVVLNRVAHPAFPDTVCGVVYQGSERSTGCQFSFTCDGSLARRPVALFWNRAETIARQALAGHVYATVGLATHYHTVQVHPYWAPSLHYLGTIGEHRFYSFNGPAGNPGSFHFAYFGGEPAARPHARTRLAEPDPGLDPVTLQRAFARPDLPTPAATPTAASLVAQSTPNYTRDLRDRGGDAVYRARNLPEAHGIKPEFANTGRWIAQPGS</sequence>
<name>A0ABT0B1C9_9SPHN</name>
<dbReference type="Pfam" id="PF07486">
    <property type="entry name" value="Hydrolase_2"/>
    <property type="match status" value="1"/>
</dbReference>
<dbReference type="RefSeq" id="WP_243993340.1">
    <property type="nucleotide sequence ID" value="NZ_JALHLE010000012.1"/>
</dbReference>
<dbReference type="InterPro" id="IPR042047">
    <property type="entry name" value="SleB_dom1"/>
</dbReference>
<protein>
    <submittedName>
        <fullName evidence="3">Cell wall hydrolase</fullName>
    </submittedName>
</protein>
<proteinExistence type="predicted"/>
<gene>
    <name evidence="3" type="ORF">MTR64_09950</name>
</gene>
<comment type="caution">
    <text evidence="3">The sequence shown here is derived from an EMBL/GenBank/DDBJ whole genome shotgun (WGS) entry which is preliminary data.</text>
</comment>
<evidence type="ECO:0000259" key="2">
    <source>
        <dbReference type="Pfam" id="PF07486"/>
    </source>
</evidence>
<evidence type="ECO:0000256" key="1">
    <source>
        <dbReference type="SAM" id="MobiDB-lite"/>
    </source>
</evidence>
<dbReference type="EMBL" id="JALHLE010000012">
    <property type="protein sequence ID" value="MCJ2178886.1"/>
    <property type="molecule type" value="Genomic_DNA"/>
</dbReference>
<evidence type="ECO:0000313" key="3">
    <source>
        <dbReference type="EMBL" id="MCJ2178886.1"/>
    </source>
</evidence>
<dbReference type="Proteomes" id="UP001162880">
    <property type="component" value="Unassembled WGS sequence"/>
</dbReference>
<organism evidence="3 4">
    <name type="scientific">Novosphingobium album</name>
    <name type="common">ex Hu et al. 2023</name>
    <dbReference type="NCBI Taxonomy" id="2930093"/>
    <lineage>
        <taxon>Bacteria</taxon>
        <taxon>Pseudomonadati</taxon>
        <taxon>Pseudomonadota</taxon>
        <taxon>Alphaproteobacteria</taxon>
        <taxon>Sphingomonadales</taxon>
        <taxon>Sphingomonadaceae</taxon>
        <taxon>Novosphingobium</taxon>
    </lineage>
</organism>
<evidence type="ECO:0000313" key="4">
    <source>
        <dbReference type="Proteomes" id="UP001162880"/>
    </source>
</evidence>
<feature type="region of interest" description="Disordered" evidence="1">
    <location>
        <begin position="112"/>
        <end position="135"/>
    </location>
</feature>
<dbReference type="InterPro" id="IPR011105">
    <property type="entry name" value="Cell_wall_hydrolase_SleB"/>
</dbReference>
<dbReference type="GO" id="GO:0016787">
    <property type="term" value="F:hydrolase activity"/>
    <property type="evidence" value="ECO:0007669"/>
    <property type="project" value="UniProtKB-KW"/>
</dbReference>